<keyword evidence="1" id="KW-0175">Coiled coil</keyword>
<dbReference type="PANTHER" id="PTHR15715:SF21">
    <property type="entry name" value="TRAF3-INTERACTING JNK-ACTIVATING MODULATOR"/>
    <property type="match status" value="1"/>
</dbReference>
<dbReference type="InterPro" id="IPR051176">
    <property type="entry name" value="Cent_Immune-Sig_Mod"/>
</dbReference>
<organism evidence="3 4">
    <name type="scientific">Phrynosoma platyrhinos</name>
    <name type="common">Desert horned lizard</name>
    <dbReference type="NCBI Taxonomy" id="52577"/>
    <lineage>
        <taxon>Eukaryota</taxon>
        <taxon>Metazoa</taxon>
        <taxon>Chordata</taxon>
        <taxon>Craniata</taxon>
        <taxon>Vertebrata</taxon>
        <taxon>Euteleostomi</taxon>
        <taxon>Lepidosauria</taxon>
        <taxon>Squamata</taxon>
        <taxon>Bifurcata</taxon>
        <taxon>Unidentata</taxon>
        <taxon>Episquamata</taxon>
        <taxon>Toxicofera</taxon>
        <taxon>Iguania</taxon>
        <taxon>Phrynosomatidae</taxon>
        <taxon>Phrynosomatinae</taxon>
        <taxon>Phrynosoma</taxon>
    </lineage>
</organism>
<evidence type="ECO:0000313" key="3">
    <source>
        <dbReference type="EMBL" id="KAH0618921.1"/>
    </source>
</evidence>
<accession>A0ABQ7SNM1</accession>
<protein>
    <recommendedName>
        <fullName evidence="5">TRAF3 interacting protein 3</fullName>
    </recommendedName>
</protein>
<feature type="region of interest" description="Disordered" evidence="2">
    <location>
        <begin position="1"/>
        <end position="24"/>
    </location>
</feature>
<dbReference type="EMBL" id="JAIPUX010005289">
    <property type="protein sequence ID" value="KAH0618921.1"/>
    <property type="molecule type" value="Genomic_DNA"/>
</dbReference>
<name>A0ABQ7SNM1_PHRPL</name>
<evidence type="ECO:0000256" key="1">
    <source>
        <dbReference type="SAM" id="Coils"/>
    </source>
</evidence>
<proteinExistence type="predicted"/>
<feature type="coiled-coil region" evidence="1">
    <location>
        <begin position="236"/>
        <end position="334"/>
    </location>
</feature>
<evidence type="ECO:0000313" key="4">
    <source>
        <dbReference type="Proteomes" id="UP000826234"/>
    </source>
</evidence>
<dbReference type="Proteomes" id="UP000826234">
    <property type="component" value="Unassembled WGS sequence"/>
</dbReference>
<reference evidence="3 4" key="1">
    <citation type="journal article" date="2022" name="Gigascience">
        <title>A chromosome-level genome assembly and annotation of the desert horned lizard, Phrynosoma platyrhinos, provides insight into chromosomal rearrangements among reptiles.</title>
        <authorList>
            <person name="Koochekian N."/>
            <person name="Ascanio A."/>
            <person name="Farleigh K."/>
            <person name="Card D.C."/>
            <person name="Schield D.R."/>
            <person name="Castoe T.A."/>
            <person name="Jezkova T."/>
        </authorList>
    </citation>
    <scope>NUCLEOTIDE SEQUENCE [LARGE SCALE GENOMIC DNA]</scope>
    <source>
        <strain evidence="3">NK-2021</strain>
    </source>
</reference>
<evidence type="ECO:0008006" key="5">
    <source>
        <dbReference type="Google" id="ProtNLM"/>
    </source>
</evidence>
<feature type="compositionally biased region" description="Basic residues" evidence="2">
    <location>
        <begin position="1"/>
        <end position="12"/>
    </location>
</feature>
<evidence type="ECO:0000256" key="2">
    <source>
        <dbReference type="SAM" id="MobiDB-lite"/>
    </source>
</evidence>
<dbReference type="CDD" id="cd21912">
    <property type="entry name" value="CC1_T3JAM"/>
    <property type="match status" value="1"/>
</dbReference>
<comment type="caution">
    <text evidence="3">The sequence shown here is derived from an EMBL/GenBank/DDBJ whole genome shotgun (WGS) entry which is preliminary data.</text>
</comment>
<keyword evidence="4" id="KW-1185">Reference proteome</keyword>
<gene>
    <name evidence="3" type="ORF">JD844_018467</name>
</gene>
<dbReference type="PANTHER" id="PTHR15715">
    <property type="entry name" value="CENTROSOMAL PROTEIN OF 170 KDA"/>
    <property type="match status" value="1"/>
</dbReference>
<feature type="compositionally biased region" description="Basic and acidic residues" evidence="2">
    <location>
        <begin position="14"/>
        <end position="24"/>
    </location>
</feature>
<sequence>MISRFCKSHGQRGSHPESYEEKYERRQERHEILLRKKNQTMCRLMGKHQTKEDNMLLQSPRQKEFLRRRNIIIEELGRTEVQPLPDTKASLFAEKRTRDLQGRSALTYMRSSSTNQELWNDHITQFHPRSVQPDLGDAFVHSKLYSSPTNMLAVKDSRNCRGTQTTVESSLIKKNSGQQTDCGTAVLDKEITQLSNYLKEALHRELLLKQKMVILQELLAMLLQAAEKSWKGQLNEDKLKCRLDTLENQLQICTQSYSKKSLKKIVLELEDQKQNYEQKVKESLQKLLEEKLQAERQLENAQVEEDCTLWKEHCKTLKEDWNQLSDKHVELENKLYILENKLQQPHPPPTHTQTPKEKVYRGSVMEWSDTHNSQLHQALQTFESERENVMCNNSREFMIQQDEMQKTEQGIITRCTPVFSSAKPKQNAQSKGHKVGRESNLEDQLQKRTILLSAKEKECTDLRHELEILSQEYHSCLAKLQQCRDDLNHSHIKQDEVGTVFFEYLFSSALL</sequence>